<evidence type="ECO:0000313" key="1">
    <source>
        <dbReference type="EMBL" id="KAF5842950.1"/>
    </source>
</evidence>
<evidence type="ECO:0000313" key="2">
    <source>
        <dbReference type="Proteomes" id="UP000815325"/>
    </source>
</evidence>
<gene>
    <name evidence="1" type="ORF">DUNSADRAFT_3543</name>
</gene>
<organism evidence="1 2">
    <name type="scientific">Dunaliella salina</name>
    <name type="common">Green alga</name>
    <name type="synonym">Protococcus salinus</name>
    <dbReference type="NCBI Taxonomy" id="3046"/>
    <lineage>
        <taxon>Eukaryota</taxon>
        <taxon>Viridiplantae</taxon>
        <taxon>Chlorophyta</taxon>
        <taxon>core chlorophytes</taxon>
        <taxon>Chlorophyceae</taxon>
        <taxon>CS clade</taxon>
        <taxon>Chlamydomonadales</taxon>
        <taxon>Dunaliellaceae</taxon>
        <taxon>Dunaliella</taxon>
    </lineage>
</organism>
<evidence type="ECO:0008006" key="3">
    <source>
        <dbReference type="Google" id="ProtNLM"/>
    </source>
</evidence>
<protein>
    <recommendedName>
        <fullName evidence="3">Encoded protein</fullName>
    </recommendedName>
</protein>
<dbReference type="EMBL" id="MU069451">
    <property type="protein sequence ID" value="KAF5842950.1"/>
    <property type="molecule type" value="Genomic_DNA"/>
</dbReference>
<keyword evidence="2" id="KW-1185">Reference proteome</keyword>
<comment type="caution">
    <text evidence="1">The sequence shown here is derived from an EMBL/GenBank/DDBJ whole genome shotgun (WGS) entry which is preliminary data.</text>
</comment>
<name>A0ABQ7H7W8_DUNSA</name>
<sequence length="102" mass="11308">MCLRSAAQKCIFPFKGDTGNFSKDAHIKCHKAHLALSQDHNSQKTNSKSACKFAAILCCWPNTLERQASSFRLACLAGWHAWLVSVSICMVCDLVFAQENNC</sequence>
<reference evidence="1" key="1">
    <citation type="submission" date="2017-08" db="EMBL/GenBank/DDBJ databases">
        <authorList>
            <person name="Polle J.E."/>
            <person name="Barry K."/>
            <person name="Cushman J."/>
            <person name="Schmutz J."/>
            <person name="Tran D."/>
            <person name="Hathwaick L.T."/>
            <person name="Yim W.C."/>
            <person name="Jenkins J."/>
            <person name="Mckie-Krisberg Z.M."/>
            <person name="Prochnik S."/>
            <person name="Lindquist E."/>
            <person name="Dockter R.B."/>
            <person name="Adam C."/>
            <person name="Molina H."/>
            <person name="Bunkerborg J."/>
            <person name="Jin E."/>
            <person name="Buchheim M."/>
            <person name="Magnuson J."/>
        </authorList>
    </citation>
    <scope>NUCLEOTIDE SEQUENCE</scope>
    <source>
        <strain evidence="1">CCAP 19/18</strain>
    </source>
</reference>
<accession>A0ABQ7H7W8</accession>
<proteinExistence type="predicted"/>
<dbReference type="Proteomes" id="UP000815325">
    <property type="component" value="Unassembled WGS sequence"/>
</dbReference>